<evidence type="ECO:0000313" key="4">
    <source>
        <dbReference type="Proteomes" id="UP000224634"/>
    </source>
</evidence>
<organism evidence="3 4">
    <name type="scientific">Polytolypa hystricis (strain UAMH7299)</name>
    <dbReference type="NCBI Taxonomy" id="1447883"/>
    <lineage>
        <taxon>Eukaryota</taxon>
        <taxon>Fungi</taxon>
        <taxon>Dikarya</taxon>
        <taxon>Ascomycota</taxon>
        <taxon>Pezizomycotina</taxon>
        <taxon>Eurotiomycetes</taxon>
        <taxon>Eurotiomycetidae</taxon>
        <taxon>Onygenales</taxon>
        <taxon>Onygenales incertae sedis</taxon>
        <taxon>Polytolypa</taxon>
    </lineage>
</organism>
<accession>A0A2B7Z0K1</accession>
<evidence type="ECO:0000313" key="3">
    <source>
        <dbReference type="EMBL" id="PGH27125.1"/>
    </source>
</evidence>
<protein>
    <submittedName>
        <fullName evidence="3">Uncharacterized protein</fullName>
    </submittedName>
</protein>
<proteinExistence type="predicted"/>
<evidence type="ECO:0000256" key="1">
    <source>
        <dbReference type="SAM" id="MobiDB-lite"/>
    </source>
</evidence>
<evidence type="ECO:0000256" key="2">
    <source>
        <dbReference type="SAM" id="Phobius"/>
    </source>
</evidence>
<feature type="transmembrane region" description="Helical" evidence="2">
    <location>
        <begin position="139"/>
        <end position="159"/>
    </location>
</feature>
<feature type="transmembrane region" description="Helical" evidence="2">
    <location>
        <begin position="243"/>
        <end position="262"/>
    </location>
</feature>
<reference evidence="3 4" key="1">
    <citation type="submission" date="2017-10" db="EMBL/GenBank/DDBJ databases">
        <title>Comparative genomics in systemic dimorphic fungi from Ajellomycetaceae.</title>
        <authorList>
            <person name="Munoz J.F."/>
            <person name="Mcewen J.G."/>
            <person name="Clay O.K."/>
            <person name="Cuomo C.A."/>
        </authorList>
    </citation>
    <scope>NUCLEOTIDE SEQUENCE [LARGE SCALE GENOMIC DNA]</scope>
    <source>
        <strain evidence="3 4">UAMH7299</strain>
    </source>
</reference>
<comment type="caution">
    <text evidence="3">The sequence shown here is derived from an EMBL/GenBank/DDBJ whole genome shotgun (WGS) entry which is preliminary data.</text>
</comment>
<feature type="transmembrane region" description="Helical" evidence="2">
    <location>
        <begin position="165"/>
        <end position="185"/>
    </location>
</feature>
<keyword evidence="4" id="KW-1185">Reference proteome</keyword>
<feature type="compositionally biased region" description="Basic and acidic residues" evidence="1">
    <location>
        <begin position="385"/>
        <end position="398"/>
    </location>
</feature>
<gene>
    <name evidence="3" type="ORF">AJ80_01081</name>
</gene>
<name>A0A2B7Z0K1_POLH7</name>
<keyword evidence="2" id="KW-0472">Membrane</keyword>
<keyword evidence="2" id="KW-1133">Transmembrane helix</keyword>
<keyword evidence="2" id="KW-0812">Transmembrane</keyword>
<dbReference type="EMBL" id="PDNA01000009">
    <property type="protein sequence ID" value="PGH27125.1"/>
    <property type="molecule type" value="Genomic_DNA"/>
</dbReference>
<feature type="region of interest" description="Disordered" evidence="1">
    <location>
        <begin position="373"/>
        <end position="398"/>
    </location>
</feature>
<sequence length="398" mass="44576">MKLKFPQEREEWSLDIVSLLAVIGESAMSAHSQPLTASILCLLPRFLPAPQALLRHSRPTRLPAIPAHIVAIYSGTLLVELNHFANLVYNVTLPNFSVREIRISHKKGLEGTLQDEKSLRKRWYKTPKGVIHARPSSPLSILSVTSFLLSVGLCVWAILLEDGVAVIAILVVSFSSTIIGLSNLWHPNLTVRKRKSAVPAGDLVIRTRQGAFIIVRCTEEVARELYTGTELCSYVVGDQIFRALVGVATFLLMSAVILMGNATWTMQAAMGGTYVLLNGCYQIAALLPNKWQWNLERYEVKRLTSHKADTYTQALWYAIRATTQTNWVQVSHAAPESEAWRAWISQAGDNMHSNPDWDSQVALDHLLNCEKSENGYQSSTDDFEEVRHPERFDEKVSK</sequence>
<dbReference type="OrthoDB" id="5412502at2759"/>
<dbReference type="AlphaFoldDB" id="A0A2B7Z0K1"/>
<dbReference type="Proteomes" id="UP000224634">
    <property type="component" value="Unassembled WGS sequence"/>
</dbReference>